<sequence>MKVTYAELRSKPRTLCSLTGLRGSEFEALLPSFGDAWDDFVRETFERAGRKRAVGAGRKAHLKTLEDKLLFILMYFRLYPTQAVQGFLFGMSQAQANQWIHRLTGVLNQALGYQQQLPEREPAKLESILQPCPSLEFMIDGSERRINRPKDQTDRKTYYSGKRQAHSVKNVVVHDRKGKVHYLSDTYEGKKHDKAIADEKDLRFPEGSTLWQDRGFQGFAPAGVTIQPPKKKPRKRSLSTIEKMNNQKHCQHSCGSQTPHWRYQTVSNFGAAVSQLGRPLHR</sequence>
<comment type="cofactor">
    <cofactor evidence="1">
        <name>a divalent metal cation</name>
        <dbReference type="ChEBI" id="CHEBI:60240"/>
    </cofactor>
</comment>
<evidence type="ECO:0000256" key="1">
    <source>
        <dbReference type="ARBA" id="ARBA00001968"/>
    </source>
</evidence>
<dbReference type="EMBL" id="CP021983">
    <property type="protein sequence ID" value="ASC71769.1"/>
    <property type="molecule type" value="Genomic_DNA"/>
</dbReference>
<protein>
    <submittedName>
        <fullName evidence="5">Transposase for insertion sequence element IS702</fullName>
    </submittedName>
</protein>
<feature type="domain" description="DDE Tnp4" evidence="3">
    <location>
        <begin position="139"/>
        <end position="252"/>
    </location>
</feature>
<accession>A0A1Z3HN99</accession>
<evidence type="ECO:0000313" key="5">
    <source>
        <dbReference type="EMBL" id="ASC71769.1"/>
    </source>
</evidence>
<dbReference type="RefSeq" id="WP_225889307.1">
    <property type="nucleotide sequence ID" value="NZ_CP021983.2"/>
</dbReference>
<dbReference type="GO" id="GO:0046872">
    <property type="term" value="F:metal ion binding"/>
    <property type="evidence" value="ECO:0007669"/>
    <property type="project" value="UniProtKB-KW"/>
</dbReference>
<keyword evidence="2" id="KW-0479">Metal-binding</keyword>
<name>A0A1Z3HN99_9CYAN</name>
<evidence type="ECO:0000313" key="6">
    <source>
        <dbReference type="Proteomes" id="UP000191901"/>
    </source>
</evidence>
<dbReference type="Pfam" id="PF13613">
    <property type="entry name" value="HTH_Tnp_4"/>
    <property type="match status" value="1"/>
</dbReference>
<dbReference type="Proteomes" id="UP000191901">
    <property type="component" value="Chromosome"/>
</dbReference>
<dbReference type="InterPro" id="IPR027805">
    <property type="entry name" value="Transposase_HTH_dom"/>
</dbReference>
<dbReference type="Pfam" id="PF13359">
    <property type="entry name" value="DDE_Tnp_4"/>
    <property type="match status" value="1"/>
</dbReference>
<organism evidence="5 6">
    <name type="scientific">Halomicronema hongdechloris C2206</name>
    <dbReference type="NCBI Taxonomy" id="1641165"/>
    <lineage>
        <taxon>Bacteria</taxon>
        <taxon>Bacillati</taxon>
        <taxon>Cyanobacteriota</taxon>
        <taxon>Cyanophyceae</taxon>
        <taxon>Nodosilineales</taxon>
        <taxon>Nodosilineaceae</taxon>
        <taxon>Halomicronema</taxon>
    </lineage>
</organism>
<proteinExistence type="predicted"/>
<evidence type="ECO:0000259" key="3">
    <source>
        <dbReference type="Pfam" id="PF13359"/>
    </source>
</evidence>
<dbReference type="STRING" id="1641165.XM38_14095"/>
<dbReference type="InterPro" id="IPR027806">
    <property type="entry name" value="HARBI1_dom"/>
</dbReference>
<evidence type="ECO:0000259" key="4">
    <source>
        <dbReference type="Pfam" id="PF13613"/>
    </source>
</evidence>
<keyword evidence="6" id="KW-1185">Reference proteome</keyword>
<dbReference type="AlphaFoldDB" id="A0A1Z3HN99"/>
<gene>
    <name evidence="5" type="ORF">XM38_027230</name>
</gene>
<reference evidence="5 6" key="1">
    <citation type="journal article" date="2016" name="Biochim. Biophys. Acta">
        <title>Characterization of red-shifted phycobilisomes isolated from the chlorophyll f-containing cyanobacterium Halomicronema hongdechloris.</title>
        <authorList>
            <person name="Li Y."/>
            <person name="Lin Y."/>
            <person name="Garvey C.J."/>
            <person name="Birch D."/>
            <person name="Corkery R.W."/>
            <person name="Loughlin P.C."/>
            <person name="Scheer H."/>
            <person name="Willows R.D."/>
            <person name="Chen M."/>
        </authorList>
    </citation>
    <scope>NUCLEOTIDE SEQUENCE [LARGE SCALE GENOMIC DNA]</scope>
    <source>
        <strain evidence="5 6">C2206</strain>
    </source>
</reference>
<feature type="domain" description="Transposase Helix-turn-helix" evidence="4">
    <location>
        <begin position="62"/>
        <end position="111"/>
    </location>
</feature>
<dbReference type="KEGG" id="hhg:XM38_027230"/>
<evidence type="ECO:0000256" key="2">
    <source>
        <dbReference type="ARBA" id="ARBA00022723"/>
    </source>
</evidence>